<name>A0A1E3UL61_9FIRM</name>
<comment type="similarity">
    <text evidence="7">Belongs to the binding-protein-dependent transport system permease family.</text>
</comment>
<gene>
    <name evidence="9" type="ORF">BEI59_10435</name>
    <name evidence="10" type="ORF">BEI63_07150</name>
</gene>
<keyword evidence="3" id="KW-1003">Cell membrane</keyword>
<accession>A0A1E3UL61</accession>
<evidence type="ECO:0000256" key="6">
    <source>
        <dbReference type="ARBA" id="ARBA00023136"/>
    </source>
</evidence>
<feature type="transmembrane region" description="Helical" evidence="7">
    <location>
        <begin position="12"/>
        <end position="33"/>
    </location>
</feature>
<feature type="transmembrane region" description="Helical" evidence="7">
    <location>
        <begin position="106"/>
        <end position="128"/>
    </location>
</feature>
<keyword evidence="5 7" id="KW-1133">Transmembrane helix</keyword>
<dbReference type="SUPFAM" id="SSF161098">
    <property type="entry name" value="MetI-like"/>
    <property type="match status" value="1"/>
</dbReference>
<dbReference type="PROSITE" id="PS50928">
    <property type="entry name" value="ABC_TM1"/>
    <property type="match status" value="1"/>
</dbReference>
<evidence type="ECO:0000313" key="11">
    <source>
        <dbReference type="Proteomes" id="UP000094271"/>
    </source>
</evidence>
<proteinExistence type="inferred from homology"/>
<dbReference type="Gene3D" id="1.10.3720.10">
    <property type="entry name" value="MetI-like"/>
    <property type="match status" value="1"/>
</dbReference>
<evidence type="ECO:0000256" key="3">
    <source>
        <dbReference type="ARBA" id="ARBA00022475"/>
    </source>
</evidence>
<dbReference type="PANTHER" id="PTHR32243:SF24">
    <property type="entry name" value="DIACETYLCHITOBIOSE UPTAKE SYSTEM PERMEASE PROTEIN NGCG"/>
    <property type="match status" value="1"/>
</dbReference>
<feature type="transmembrane region" description="Helical" evidence="7">
    <location>
        <begin position="71"/>
        <end position="94"/>
    </location>
</feature>
<dbReference type="InterPro" id="IPR035906">
    <property type="entry name" value="MetI-like_sf"/>
</dbReference>
<sequence>MMRSRGRITALILNLTAIILSLIFIIPMVVIFINSFKSPAESNTMSMRLPTEWMFENYSVVVERGKVFASFLNSFCYAACSAILIVVLVAMAAFVLSRNRSGINRFIYYFIILGIAMPVSNVPLMKVMKALHIINTRPGIILLYAAINIPISLFIVYGFVASIHKEIDEAAIIDGCTPIQLFTRVIIHLLKPALVTIFVLNFMGVWNDFTMPLYYLNNSRKWPMTLAVYNFFGMYERQYNLVCADIVLTMCPVLLIFILGQKYIVGGISTGAVKG</sequence>
<keyword evidence="12" id="KW-1185">Reference proteome</keyword>
<comment type="subcellular location">
    <subcellularLocation>
        <location evidence="1 7">Cell membrane</location>
        <topology evidence="1 7">Multi-pass membrane protein</topology>
    </subcellularLocation>
</comment>
<reference evidence="9 11" key="2">
    <citation type="submission" date="2016-08" db="EMBL/GenBank/DDBJ databases">
        <authorList>
            <person name="Seilhamer J.J."/>
        </authorList>
    </citation>
    <scope>NUCLEOTIDE SEQUENCE [LARGE SCALE GENOMIC DNA]</scope>
    <source>
        <strain evidence="9 11">NML150140-1</strain>
    </source>
</reference>
<evidence type="ECO:0000256" key="5">
    <source>
        <dbReference type="ARBA" id="ARBA00022989"/>
    </source>
</evidence>
<dbReference type="CDD" id="cd06261">
    <property type="entry name" value="TM_PBP2"/>
    <property type="match status" value="1"/>
</dbReference>
<evidence type="ECO:0000313" key="12">
    <source>
        <dbReference type="Proteomes" id="UP000094869"/>
    </source>
</evidence>
<evidence type="ECO:0000256" key="2">
    <source>
        <dbReference type="ARBA" id="ARBA00022448"/>
    </source>
</evidence>
<evidence type="ECO:0000313" key="10">
    <source>
        <dbReference type="EMBL" id="ODR59283.1"/>
    </source>
</evidence>
<comment type="caution">
    <text evidence="9">The sequence shown here is derived from an EMBL/GenBank/DDBJ whole genome shotgun (WGS) entry which is preliminary data.</text>
</comment>
<dbReference type="GO" id="GO:0005886">
    <property type="term" value="C:plasma membrane"/>
    <property type="evidence" value="ECO:0007669"/>
    <property type="project" value="UniProtKB-SubCell"/>
</dbReference>
<evidence type="ECO:0000256" key="4">
    <source>
        <dbReference type="ARBA" id="ARBA00022692"/>
    </source>
</evidence>
<keyword evidence="4 7" id="KW-0812">Transmembrane</keyword>
<keyword evidence="6 7" id="KW-0472">Membrane</keyword>
<feature type="transmembrane region" description="Helical" evidence="7">
    <location>
        <begin position="181"/>
        <end position="206"/>
    </location>
</feature>
<evidence type="ECO:0000256" key="1">
    <source>
        <dbReference type="ARBA" id="ARBA00004651"/>
    </source>
</evidence>
<dbReference type="InterPro" id="IPR050901">
    <property type="entry name" value="BP-dep_ABC_trans_perm"/>
</dbReference>
<evidence type="ECO:0000313" key="9">
    <source>
        <dbReference type="EMBL" id="ODR52450.1"/>
    </source>
</evidence>
<evidence type="ECO:0000256" key="7">
    <source>
        <dbReference type="RuleBase" id="RU363032"/>
    </source>
</evidence>
<keyword evidence="2 7" id="KW-0813">Transport</keyword>
<dbReference type="Proteomes" id="UP000094869">
    <property type="component" value="Unassembled WGS sequence"/>
</dbReference>
<dbReference type="EMBL" id="MEHA01000006">
    <property type="protein sequence ID" value="ODR52450.1"/>
    <property type="molecule type" value="Genomic_DNA"/>
</dbReference>
<evidence type="ECO:0000259" key="8">
    <source>
        <dbReference type="PROSITE" id="PS50928"/>
    </source>
</evidence>
<protein>
    <submittedName>
        <fullName evidence="9">ABC transporter permease</fullName>
    </submittedName>
</protein>
<dbReference type="Proteomes" id="UP000094271">
    <property type="component" value="Unassembled WGS sequence"/>
</dbReference>
<organism evidence="9 11">
    <name type="scientific">Eisenbergiella tayi</name>
    <dbReference type="NCBI Taxonomy" id="1432052"/>
    <lineage>
        <taxon>Bacteria</taxon>
        <taxon>Bacillati</taxon>
        <taxon>Bacillota</taxon>
        <taxon>Clostridia</taxon>
        <taxon>Lachnospirales</taxon>
        <taxon>Lachnospiraceae</taxon>
        <taxon>Eisenbergiella</taxon>
    </lineage>
</organism>
<dbReference type="AlphaFoldDB" id="A0A1E3UL61"/>
<dbReference type="Pfam" id="PF00528">
    <property type="entry name" value="BPD_transp_1"/>
    <property type="match status" value="1"/>
</dbReference>
<feature type="domain" description="ABC transmembrane type-1" evidence="8">
    <location>
        <begin position="71"/>
        <end position="260"/>
    </location>
</feature>
<feature type="transmembrane region" description="Helical" evidence="7">
    <location>
        <begin position="239"/>
        <end position="259"/>
    </location>
</feature>
<feature type="transmembrane region" description="Helical" evidence="7">
    <location>
        <begin position="140"/>
        <end position="160"/>
    </location>
</feature>
<dbReference type="PANTHER" id="PTHR32243">
    <property type="entry name" value="MALTOSE TRANSPORT SYSTEM PERMEASE-RELATED"/>
    <property type="match status" value="1"/>
</dbReference>
<reference evidence="10 12" key="1">
    <citation type="submission" date="2016-08" db="EMBL/GenBank/DDBJ databases">
        <title>Characterization of Isolates of Eisenbergiella tayi Derived from Blood Cultures, Using Whole Genome Sequencing.</title>
        <authorList>
            <person name="Bernier A.-M."/>
            <person name="Burdz T."/>
            <person name="Wiebe D."/>
            <person name="Bernard K."/>
        </authorList>
    </citation>
    <scope>NUCLEOTIDE SEQUENCE [LARGE SCALE GENOMIC DNA]</scope>
    <source>
        <strain evidence="10 12">NML120146</strain>
    </source>
</reference>
<dbReference type="EMBL" id="MEHD01000015">
    <property type="protein sequence ID" value="ODR59283.1"/>
    <property type="molecule type" value="Genomic_DNA"/>
</dbReference>
<dbReference type="GO" id="GO:0055085">
    <property type="term" value="P:transmembrane transport"/>
    <property type="evidence" value="ECO:0007669"/>
    <property type="project" value="InterPro"/>
</dbReference>
<dbReference type="InterPro" id="IPR000515">
    <property type="entry name" value="MetI-like"/>
</dbReference>